<keyword evidence="2" id="KW-1185">Reference proteome</keyword>
<dbReference type="AlphaFoldDB" id="A0A1E1LWH5"/>
<evidence type="ECO:0000313" key="1">
    <source>
        <dbReference type="EMBL" id="CZT41214.1"/>
    </source>
</evidence>
<reference evidence="2" key="1">
    <citation type="submission" date="2016-03" db="EMBL/GenBank/DDBJ databases">
        <authorList>
            <person name="Guldener U."/>
        </authorList>
    </citation>
    <scope>NUCLEOTIDE SEQUENCE [LARGE SCALE GENOMIC DNA]</scope>
</reference>
<accession>A0A1E1LWH5</accession>
<evidence type="ECO:0000313" key="2">
    <source>
        <dbReference type="Proteomes" id="UP000177625"/>
    </source>
</evidence>
<proteinExistence type="predicted"/>
<organism evidence="1 2">
    <name type="scientific">Rhynchosporium secalis</name>
    <name type="common">Barley scald fungus</name>
    <dbReference type="NCBI Taxonomy" id="38038"/>
    <lineage>
        <taxon>Eukaryota</taxon>
        <taxon>Fungi</taxon>
        <taxon>Dikarya</taxon>
        <taxon>Ascomycota</taxon>
        <taxon>Pezizomycotina</taxon>
        <taxon>Leotiomycetes</taxon>
        <taxon>Helotiales</taxon>
        <taxon>Ploettnerulaceae</taxon>
        <taxon>Rhynchosporium</taxon>
    </lineage>
</organism>
<dbReference type="EMBL" id="FJVC01000029">
    <property type="protein sequence ID" value="CZT41214.1"/>
    <property type="molecule type" value="Genomic_DNA"/>
</dbReference>
<dbReference type="Proteomes" id="UP000177625">
    <property type="component" value="Unassembled WGS sequence"/>
</dbReference>
<name>A0A1E1LWH5_RHYSE</name>
<sequence>MGKNLLKLRNRKLLKLYDYYTDLPLNYVFLKALDLEILRLGENLNLRALLTISIYRSIKSLKLLNGSNILRSRKKESLRARVIEASKASSERAFILHTLHSPRNTYKETFSAQIIPPQNYYCGGELSLVVLFGHMAVQSHGFGNMMQSRLSIKEIELLALDYYILRTHY</sequence>
<protein>
    <submittedName>
        <fullName evidence="1">Uncharacterized protein</fullName>
    </submittedName>
</protein>
<gene>
    <name evidence="1" type="ORF">RSE6_00932</name>
</gene>